<dbReference type="AlphaFoldDB" id="A0A850RR29"/>
<gene>
    <name evidence="1" type="ORF">HW932_19110</name>
</gene>
<proteinExistence type="predicted"/>
<dbReference type="Proteomes" id="UP000592294">
    <property type="component" value="Unassembled WGS sequence"/>
</dbReference>
<evidence type="ECO:0000313" key="1">
    <source>
        <dbReference type="EMBL" id="NVZ11363.1"/>
    </source>
</evidence>
<sequence length="58" mass="6351">MALERRARIRAALTQAKARGFDTRRLKVDLAAINAEIRQLQADTLSPSGSVSPSHPTH</sequence>
<evidence type="ECO:0000313" key="2">
    <source>
        <dbReference type="Proteomes" id="UP000592294"/>
    </source>
</evidence>
<accession>A0A850RR29</accession>
<protein>
    <submittedName>
        <fullName evidence="1">Uncharacterized protein</fullName>
    </submittedName>
</protein>
<name>A0A850RR29_9GAMM</name>
<reference evidence="1 2" key="1">
    <citation type="submission" date="2020-06" db="EMBL/GenBank/DDBJ databases">
        <title>Whole-genome sequence of Allochromatium humboldtianum DSM 21881, type strain.</title>
        <authorList>
            <person name="Kyndt J.A."/>
            <person name="Meyer T.E."/>
        </authorList>
    </citation>
    <scope>NUCLEOTIDE SEQUENCE [LARGE SCALE GENOMIC DNA]</scope>
    <source>
        <strain evidence="1 2">DSM 21881</strain>
    </source>
</reference>
<keyword evidence="2" id="KW-1185">Reference proteome</keyword>
<dbReference type="EMBL" id="JABZEO010000020">
    <property type="protein sequence ID" value="NVZ11363.1"/>
    <property type="molecule type" value="Genomic_DNA"/>
</dbReference>
<organism evidence="1 2">
    <name type="scientific">Allochromatium humboldtianum</name>
    <dbReference type="NCBI Taxonomy" id="504901"/>
    <lineage>
        <taxon>Bacteria</taxon>
        <taxon>Pseudomonadati</taxon>
        <taxon>Pseudomonadota</taxon>
        <taxon>Gammaproteobacteria</taxon>
        <taxon>Chromatiales</taxon>
        <taxon>Chromatiaceae</taxon>
        <taxon>Allochromatium</taxon>
    </lineage>
</organism>
<comment type="caution">
    <text evidence="1">The sequence shown here is derived from an EMBL/GenBank/DDBJ whole genome shotgun (WGS) entry which is preliminary data.</text>
</comment>